<dbReference type="RefSeq" id="WP_094434236.1">
    <property type="nucleotide sequence ID" value="NZ_JADYTN010000030.1"/>
</dbReference>
<evidence type="ECO:0000313" key="2">
    <source>
        <dbReference type="Proteomes" id="UP001200470"/>
    </source>
</evidence>
<dbReference type="Gene3D" id="3.30.420.250">
    <property type="match status" value="1"/>
</dbReference>
<dbReference type="EMBL" id="JADYTN010000030">
    <property type="protein sequence ID" value="MCF2564625.1"/>
    <property type="molecule type" value="Genomic_DNA"/>
</dbReference>
<keyword evidence="2" id="KW-1185">Reference proteome</keyword>
<evidence type="ECO:0000313" key="1">
    <source>
        <dbReference type="EMBL" id="MCF2564625.1"/>
    </source>
</evidence>
<organism evidence="1 2">
    <name type="scientific">Xylanibacter brevis</name>
    <dbReference type="NCBI Taxonomy" id="83231"/>
    <lineage>
        <taxon>Bacteria</taxon>
        <taxon>Pseudomonadati</taxon>
        <taxon>Bacteroidota</taxon>
        <taxon>Bacteroidia</taxon>
        <taxon>Bacteroidales</taxon>
        <taxon>Prevotellaceae</taxon>
        <taxon>Xylanibacter</taxon>
    </lineage>
</organism>
<accession>A0ABS9CJ91</accession>
<reference evidence="1 2" key="1">
    <citation type="submission" date="2020-12" db="EMBL/GenBank/DDBJ databases">
        <title>Whole genome sequences of gut porcine anaerobes.</title>
        <authorList>
            <person name="Kubasova T."/>
            <person name="Jahodarova E."/>
            <person name="Rychlik I."/>
        </authorList>
    </citation>
    <scope>NUCLEOTIDE SEQUENCE [LARGE SCALE GENOMIC DNA]</scope>
    <source>
        <strain evidence="1 2">An925</strain>
    </source>
</reference>
<gene>
    <name evidence="1" type="ORF">I6E12_10980</name>
</gene>
<dbReference type="Pfam" id="PF12864">
    <property type="entry name" value="DUF3822"/>
    <property type="match status" value="1"/>
</dbReference>
<dbReference type="CDD" id="cd24013">
    <property type="entry name" value="ASKHA_ATPase_BT3980-like"/>
    <property type="match status" value="1"/>
</dbReference>
<sequence>MHDYSQPVSRKRLIIRVSRKSLSFSVLDSGNGQISFSPYPLKSGISLSANLREAFRDEEILNDKYQHVLVSVVAPTLTVPTEQFKEQEKEILFRHAFTNHEQDCVGYTVMDDLNCVVLFAINRNLKSVIADHYPEARYMAAVAPVWRHLHQRSYMGTKAKLYCYFHDQRMDVFCYGQNRFKFCNAFDGRDAHDALYYLLSVWKQLGMKVGHDEIFLVGDIPEQQWLIEELKKYVQRAYVILPTGDFNRSAVTQIEGMPYDLMTLFVKGR</sequence>
<name>A0ABS9CJ91_9BACT</name>
<comment type="caution">
    <text evidence="1">The sequence shown here is derived from an EMBL/GenBank/DDBJ whole genome shotgun (WGS) entry which is preliminary data.</text>
</comment>
<dbReference type="Proteomes" id="UP001200470">
    <property type="component" value="Unassembled WGS sequence"/>
</dbReference>
<protein>
    <submittedName>
        <fullName evidence="1">DUF3822 family protein</fullName>
    </submittedName>
</protein>
<proteinExistence type="predicted"/>
<dbReference type="Gene3D" id="3.30.420.260">
    <property type="match status" value="1"/>
</dbReference>
<dbReference type="InterPro" id="IPR024213">
    <property type="entry name" value="DUF3822"/>
</dbReference>